<proteinExistence type="predicted"/>
<accession>A0A3B0X0T8</accession>
<reference evidence="2" key="1">
    <citation type="submission" date="2018-06" db="EMBL/GenBank/DDBJ databases">
        <authorList>
            <person name="Zhirakovskaya E."/>
        </authorList>
    </citation>
    <scope>NUCLEOTIDE SEQUENCE</scope>
</reference>
<gene>
    <name evidence="2" type="ORF">MNBD_GAMMA07-903</name>
</gene>
<name>A0A3B0X0T8_9ZZZZ</name>
<protein>
    <submittedName>
        <fullName evidence="2">Fic domain protein, PA0574 type</fullName>
    </submittedName>
</protein>
<dbReference type="Gene3D" id="1.10.10.10">
    <property type="entry name" value="Winged helix-like DNA-binding domain superfamily/Winged helix DNA-binding domain"/>
    <property type="match status" value="1"/>
</dbReference>
<dbReference type="EMBL" id="UOFF01000342">
    <property type="protein sequence ID" value="VAW57142.1"/>
    <property type="molecule type" value="Genomic_DNA"/>
</dbReference>
<dbReference type="AlphaFoldDB" id="A0A3B0X0T8"/>
<dbReference type="PANTHER" id="PTHR13504">
    <property type="entry name" value="FIDO DOMAIN-CONTAINING PROTEIN DDB_G0283145"/>
    <property type="match status" value="1"/>
</dbReference>
<dbReference type="InterPro" id="IPR036388">
    <property type="entry name" value="WH-like_DNA-bd_sf"/>
</dbReference>
<dbReference type="SUPFAM" id="SSF140931">
    <property type="entry name" value="Fic-like"/>
    <property type="match status" value="1"/>
</dbReference>
<feature type="non-terminal residue" evidence="2">
    <location>
        <position position="1"/>
    </location>
</feature>
<dbReference type="InterPro" id="IPR003812">
    <property type="entry name" value="Fido"/>
</dbReference>
<dbReference type="Gene3D" id="1.10.3290.10">
    <property type="entry name" value="Fido-like domain"/>
    <property type="match status" value="1"/>
</dbReference>
<evidence type="ECO:0000259" key="1">
    <source>
        <dbReference type="PROSITE" id="PS51459"/>
    </source>
</evidence>
<feature type="domain" description="Fido" evidence="1">
    <location>
        <begin position="16"/>
        <end position="180"/>
    </location>
</feature>
<dbReference type="Pfam" id="PF02661">
    <property type="entry name" value="Fic"/>
    <property type="match status" value="1"/>
</dbReference>
<dbReference type="InterPro" id="IPR036597">
    <property type="entry name" value="Fido-like_dom_sf"/>
</dbReference>
<sequence length="279" mass="31582">LIAMLCKVTSDLDKPITQQSLCDWQAAIFPEPSLSKKLIIGELRGDAPMQVVSRKRNHEVVHFQAPPTSELQKELNAFISWFNLKQPLEMHGIVRAAIAHLWLITIHPFDDGNGRVTRALTDRALAQDEKTSIRFYSLSAAIEQNRSSYYEILENIQGCKTKIQEKCETDITDWINWFLDVLANAMQQGQQRVARVINKSHFWQTHSQTILTARQNKVLNRLLDSAGEEFLQGINASKYKNLADVSKATATRDLTELVSKGCLTQLPGGGRSTRYAIKY</sequence>
<dbReference type="PANTHER" id="PTHR13504:SF33">
    <property type="entry name" value="FIC FAMILY PROTEIN"/>
    <property type="match status" value="1"/>
</dbReference>
<organism evidence="2">
    <name type="scientific">hydrothermal vent metagenome</name>
    <dbReference type="NCBI Taxonomy" id="652676"/>
    <lineage>
        <taxon>unclassified sequences</taxon>
        <taxon>metagenomes</taxon>
        <taxon>ecological metagenomes</taxon>
    </lineage>
</organism>
<evidence type="ECO:0000313" key="2">
    <source>
        <dbReference type="EMBL" id="VAW57142.1"/>
    </source>
</evidence>
<dbReference type="PROSITE" id="PS51459">
    <property type="entry name" value="FIDO"/>
    <property type="match status" value="1"/>
</dbReference>
<dbReference type="InterPro" id="IPR040198">
    <property type="entry name" value="Fido_containing"/>
</dbReference>